<gene>
    <name evidence="2" type="ORF">HK100_012551</name>
</gene>
<dbReference type="AlphaFoldDB" id="A0AAD5T0K7"/>
<evidence type="ECO:0000256" key="1">
    <source>
        <dbReference type="SAM" id="MobiDB-lite"/>
    </source>
</evidence>
<proteinExistence type="predicted"/>
<accession>A0AAD5T0K7</accession>
<evidence type="ECO:0008006" key="4">
    <source>
        <dbReference type="Google" id="ProtNLM"/>
    </source>
</evidence>
<organism evidence="2 3">
    <name type="scientific">Physocladia obscura</name>
    <dbReference type="NCBI Taxonomy" id="109957"/>
    <lineage>
        <taxon>Eukaryota</taxon>
        <taxon>Fungi</taxon>
        <taxon>Fungi incertae sedis</taxon>
        <taxon>Chytridiomycota</taxon>
        <taxon>Chytridiomycota incertae sedis</taxon>
        <taxon>Chytridiomycetes</taxon>
        <taxon>Chytridiales</taxon>
        <taxon>Chytriomycetaceae</taxon>
        <taxon>Physocladia</taxon>
    </lineage>
</organism>
<feature type="compositionally biased region" description="Low complexity" evidence="1">
    <location>
        <begin position="34"/>
        <end position="44"/>
    </location>
</feature>
<feature type="region of interest" description="Disordered" evidence="1">
    <location>
        <begin position="1"/>
        <end position="65"/>
    </location>
</feature>
<keyword evidence="3" id="KW-1185">Reference proteome</keyword>
<dbReference type="SUPFAM" id="SSF55781">
    <property type="entry name" value="GAF domain-like"/>
    <property type="match status" value="1"/>
</dbReference>
<dbReference type="EMBL" id="JADGJH010000915">
    <property type="protein sequence ID" value="KAJ3121031.1"/>
    <property type="molecule type" value="Genomic_DNA"/>
</dbReference>
<evidence type="ECO:0000313" key="3">
    <source>
        <dbReference type="Proteomes" id="UP001211907"/>
    </source>
</evidence>
<feature type="compositionally biased region" description="Low complexity" evidence="1">
    <location>
        <begin position="9"/>
        <end position="26"/>
    </location>
</feature>
<dbReference type="Proteomes" id="UP001211907">
    <property type="component" value="Unassembled WGS sequence"/>
</dbReference>
<dbReference type="InterPro" id="IPR029016">
    <property type="entry name" value="GAF-like_dom_sf"/>
</dbReference>
<name>A0AAD5T0K7_9FUNG</name>
<sequence length="555" mass="60248">MASFAQSQSRPVFLSSVPSSLPKLSSIGTVISAQEQQQQQRTQQNSRVGKLPNDDRHRSPPLLSLHATPFSGAPVSTDVNHAIIHSTWSFFATMPDNQRNQFLKGLLAKCSSTQIDLICTTLNLKISELNIPARCPTIYATDACGKFAPQTRVRKSKSNGAAVILGRNSTASNAKYSQTIQAVHDSFFENLNPDIPAREINKSSTPIPNTHTTPYAYNNAVNISESSRQQIPGYRGQTNKHTPTMTSNMYIKLLNTAYDPAVLLAQTRATTTSPDTLRTLFEFLVARTSKQQHVLTCLQSLSRDPIAGSLEAQNTLPRASQLLECAVRVCDAAHGSLYRVDEATGDVSVVASTWAREGVLEFTSGAGGTADRILGGAHLFRGEVVNLFNVKESDVYTDDVHEFYGSLLHQQQQRREKDHDEYGIGKKSNELIDAAKCEVECVLSVPIVVQGTKVLGAIEVLNKVGTEVNGAPANPYFNAEDEQMLKHLCSIWSILYLGSGGTDGGGISSTGGSSTGKNKDDIKMLMSTANFMSTDLDLNGKLASPNLNHIFDLLT</sequence>
<dbReference type="Gene3D" id="3.30.450.40">
    <property type="match status" value="1"/>
</dbReference>
<comment type="caution">
    <text evidence="2">The sequence shown here is derived from an EMBL/GenBank/DDBJ whole genome shotgun (WGS) entry which is preliminary data.</text>
</comment>
<reference evidence="2" key="1">
    <citation type="submission" date="2020-05" db="EMBL/GenBank/DDBJ databases">
        <title>Phylogenomic resolution of chytrid fungi.</title>
        <authorList>
            <person name="Stajich J.E."/>
            <person name="Amses K."/>
            <person name="Simmons R."/>
            <person name="Seto K."/>
            <person name="Myers J."/>
            <person name="Bonds A."/>
            <person name="Quandt C.A."/>
            <person name="Barry K."/>
            <person name="Liu P."/>
            <person name="Grigoriev I."/>
            <person name="Longcore J.E."/>
            <person name="James T.Y."/>
        </authorList>
    </citation>
    <scope>NUCLEOTIDE SEQUENCE</scope>
    <source>
        <strain evidence="2">JEL0513</strain>
    </source>
</reference>
<protein>
    <recommendedName>
        <fullName evidence="4">GAF domain-containing protein</fullName>
    </recommendedName>
</protein>
<evidence type="ECO:0000313" key="2">
    <source>
        <dbReference type="EMBL" id="KAJ3121031.1"/>
    </source>
</evidence>